<keyword evidence="11" id="KW-0697">Rotamase</keyword>
<dbReference type="Gene3D" id="1.10.4030.10">
    <property type="entry name" value="Porin chaperone SurA, peptide-binding domain"/>
    <property type="match status" value="1"/>
</dbReference>
<keyword evidence="5 12" id="KW-1133">Transmembrane helix</keyword>
<evidence type="ECO:0000256" key="1">
    <source>
        <dbReference type="ARBA" id="ARBA00004382"/>
    </source>
</evidence>
<keyword evidence="3" id="KW-0997">Cell inner membrane</keyword>
<dbReference type="GO" id="GO:0003755">
    <property type="term" value="F:peptidyl-prolyl cis-trans isomerase activity"/>
    <property type="evidence" value="ECO:0007669"/>
    <property type="project" value="UniProtKB-KW"/>
</dbReference>
<evidence type="ECO:0000256" key="12">
    <source>
        <dbReference type="SAM" id="Phobius"/>
    </source>
</evidence>
<evidence type="ECO:0000256" key="9">
    <source>
        <dbReference type="ARBA" id="ARBA00040743"/>
    </source>
</evidence>
<dbReference type="PROSITE" id="PS50198">
    <property type="entry name" value="PPIC_PPIASE_2"/>
    <property type="match status" value="1"/>
</dbReference>
<dbReference type="PANTHER" id="PTHR47529">
    <property type="entry name" value="PEPTIDYL-PROLYL CIS-TRANS ISOMERASE D"/>
    <property type="match status" value="1"/>
</dbReference>
<dbReference type="AlphaFoldDB" id="A0A242NUZ0"/>
<dbReference type="Gene3D" id="3.10.50.40">
    <property type="match status" value="1"/>
</dbReference>
<evidence type="ECO:0000256" key="6">
    <source>
        <dbReference type="ARBA" id="ARBA00023136"/>
    </source>
</evidence>
<evidence type="ECO:0000313" key="15">
    <source>
        <dbReference type="Proteomes" id="UP000194968"/>
    </source>
</evidence>
<dbReference type="GO" id="GO:0005886">
    <property type="term" value="C:plasma membrane"/>
    <property type="evidence" value="ECO:0007669"/>
    <property type="project" value="UniProtKB-SubCell"/>
</dbReference>
<dbReference type="RefSeq" id="WP_086320406.1">
    <property type="nucleotide sequence ID" value="NZ_NASD01000006.1"/>
</dbReference>
<evidence type="ECO:0000256" key="10">
    <source>
        <dbReference type="ARBA" id="ARBA00042775"/>
    </source>
</evidence>
<comment type="caution">
    <text evidence="14">The sequence shown here is derived from an EMBL/GenBank/DDBJ whole genome shotgun (WGS) entry which is preliminary data.</text>
</comment>
<comment type="similarity">
    <text evidence="8">Belongs to the PpiD chaperone family.</text>
</comment>
<keyword evidence="6 12" id="KW-0472">Membrane</keyword>
<reference evidence="14 15" key="1">
    <citation type="submission" date="2017-03" db="EMBL/GenBank/DDBJ databases">
        <title>Comparative genomics of honeybee gut symbionts reveal geographically distinct and subgroup specific antibiotic resistance.</title>
        <authorList>
            <person name="Ludvigsen J."/>
            <person name="Porcellato D."/>
            <person name="Labee-Lund T.M."/>
            <person name="Amdam G.V."/>
            <person name="Rudi K."/>
        </authorList>
    </citation>
    <scope>NUCLEOTIDE SEQUENCE [LARGE SCALE GENOMIC DNA]</scope>
    <source>
        <strain evidence="14 15">A-4-12</strain>
    </source>
</reference>
<evidence type="ECO:0000256" key="4">
    <source>
        <dbReference type="ARBA" id="ARBA00022692"/>
    </source>
</evidence>
<comment type="subcellular location">
    <subcellularLocation>
        <location evidence="1">Cell inner membrane</location>
        <topology evidence="1">Single-pass type II membrane protein</topology>
        <orientation evidence="1">Periplasmic side</orientation>
    </subcellularLocation>
</comment>
<protein>
    <recommendedName>
        <fullName evidence="9">Periplasmic chaperone PpiD</fullName>
    </recommendedName>
    <alternativeName>
        <fullName evidence="10">Periplasmic folding chaperone</fullName>
    </alternativeName>
</protein>
<keyword evidence="4 12" id="KW-0812">Transmembrane</keyword>
<dbReference type="InterPro" id="IPR052029">
    <property type="entry name" value="PpiD_chaperone"/>
</dbReference>
<dbReference type="Pfam" id="PF13145">
    <property type="entry name" value="Rotamase_2"/>
    <property type="match status" value="1"/>
</dbReference>
<evidence type="ECO:0000256" key="2">
    <source>
        <dbReference type="ARBA" id="ARBA00022475"/>
    </source>
</evidence>
<dbReference type="EMBL" id="NASK01000090">
    <property type="protein sequence ID" value="OTQ50061.1"/>
    <property type="molecule type" value="Genomic_DNA"/>
</dbReference>
<sequence length="622" mass="70269">MMETIRTAANSVVVKIIFAIIILCFIFTGVGFLGFGGSGNSANDEQLYIAKVDGEGISRAGFEDQVKQSLAKTTGDASFIKILRRNILAQQIDNYLAYQFADKINTAISNENIKNYIKQQKVFFIDGKFDNQNYLDLLAENGFTPDSYAEILKTSLQQQQVMDALVQSSFVLPSDSEIGLLKNQTRNVYATVIDSSIDDNKDINISEADEQKYYDEHKNNFHKKERVKIKYIYNSKDLIAQSIKISEDEVKAEYNKNIHKYSYPAQKAFSVIFVTDKAQAYKITKELATGANFEQIAQTLNTNNDMSAYGKNGSLGWFAEDNSLPEVFKKANLKKINQISTPIPTDEGFAIIKLDGIQPSKSMDLDLVGARIEASIANQKIQKEFNAIEDKIKVALSESPKSLEELAEKTGLTVNTTDWTTYQDPFSIMIHPEISDLVFSEEMIVDGQLTHKISDLIPIERKQGSYDFVIQVTDNRPEGIAPFDEVKDTIKQQLTKNISDNRFKSNVENLLTELNTTGKSDKIRLSQRYELNRDSTNLDKQVVDMVFNLEQPIKGVKSVTYGAEFLENNTAYIVALTKVDTPTEYQDISSELLPLFVDNTYYYLRDDIRSKSKIEIMPDVNM</sequence>
<dbReference type="OrthoDB" id="9812372at2"/>
<feature type="domain" description="PpiC" evidence="13">
    <location>
        <begin position="264"/>
        <end position="356"/>
    </location>
</feature>
<gene>
    <name evidence="14" type="ORF">B6D06_05115</name>
</gene>
<organism evidence="14 15">
    <name type="scientific">Gilliamella apis</name>
    <dbReference type="NCBI Taxonomy" id="1970738"/>
    <lineage>
        <taxon>Bacteria</taxon>
        <taxon>Pseudomonadati</taxon>
        <taxon>Pseudomonadota</taxon>
        <taxon>Gammaproteobacteria</taxon>
        <taxon>Orbales</taxon>
        <taxon>Orbaceae</taxon>
        <taxon>Gilliamella</taxon>
    </lineage>
</organism>
<dbReference type="Proteomes" id="UP000194968">
    <property type="component" value="Unassembled WGS sequence"/>
</dbReference>
<dbReference type="InterPro" id="IPR027304">
    <property type="entry name" value="Trigger_fact/SurA_dom_sf"/>
</dbReference>
<keyword evidence="7" id="KW-0143">Chaperone</keyword>
<evidence type="ECO:0000259" key="13">
    <source>
        <dbReference type="PROSITE" id="PS50198"/>
    </source>
</evidence>
<name>A0A242NUZ0_9GAMM</name>
<evidence type="ECO:0000256" key="8">
    <source>
        <dbReference type="ARBA" id="ARBA00038408"/>
    </source>
</evidence>
<evidence type="ECO:0000256" key="5">
    <source>
        <dbReference type="ARBA" id="ARBA00022989"/>
    </source>
</evidence>
<proteinExistence type="inferred from homology"/>
<keyword evidence="11" id="KW-0413">Isomerase</keyword>
<feature type="transmembrane region" description="Helical" evidence="12">
    <location>
        <begin position="12"/>
        <end position="35"/>
    </location>
</feature>
<evidence type="ECO:0000256" key="3">
    <source>
        <dbReference type="ARBA" id="ARBA00022519"/>
    </source>
</evidence>
<dbReference type="Pfam" id="PF13624">
    <property type="entry name" value="SurA_N_3"/>
    <property type="match status" value="1"/>
</dbReference>
<evidence type="ECO:0000256" key="11">
    <source>
        <dbReference type="PROSITE-ProRule" id="PRU00278"/>
    </source>
</evidence>
<keyword evidence="2" id="KW-1003">Cell membrane</keyword>
<dbReference type="InterPro" id="IPR046357">
    <property type="entry name" value="PPIase_dom_sf"/>
</dbReference>
<accession>A0A242NUZ0</accession>
<dbReference type="PANTHER" id="PTHR47529:SF1">
    <property type="entry name" value="PERIPLASMIC CHAPERONE PPID"/>
    <property type="match status" value="1"/>
</dbReference>
<dbReference type="InterPro" id="IPR000297">
    <property type="entry name" value="PPIase_PpiC"/>
</dbReference>
<evidence type="ECO:0000313" key="14">
    <source>
        <dbReference type="EMBL" id="OTQ50061.1"/>
    </source>
</evidence>
<evidence type="ECO:0000256" key="7">
    <source>
        <dbReference type="ARBA" id="ARBA00023186"/>
    </source>
</evidence>
<dbReference type="SUPFAM" id="SSF109998">
    <property type="entry name" value="Triger factor/SurA peptide-binding domain-like"/>
    <property type="match status" value="1"/>
</dbReference>
<dbReference type="SUPFAM" id="SSF54534">
    <property type="entry name" value="FKBP-like"/>
    <property type="match status" value="1"/>
</dbReference>